<evidence type="ECO:0000313" key="4">
    <source>
        <dbReference type="EMBL" id="KAA0183779.1"/>
    </source>
</evidence>
<dbReference type="InterPro" id="IPR056453">
    <property type="entry name" value="HTH_DNAJC9"/>
</dbReference>
<organism evidence="4 5">
    <name type="scientific">Fasciolopsis buskii</name>
    <dbReference type="NCBI Taxonomy" id="27845"/>
    <lineage>
        <taxon>Eukaryota</taxon>
        <taxon>Metazoa</taxon>
        <taxon>Spiralia</taxon>
        <taxon>Lophotrochozoa</taxon>
        <taxon>Platyhelminthes</taxon>
        <taxon>Trematoda</taxon>
        <taxon>Digenea</taxon>
        <taxon>Plagiorchiida</taxon>
        <taxon>Echinostomata</taxon>
        <taxon>Echinostomatoidea</taxon>
        <taxon>Fasciolidae</taxon>
        <taxon>Fasciolopsis</taxon>
    </lineage>
</organism>
<accession>A0A8E0VET6</accession>
<dbReference type="SMART" id="SM00271">
    <property type="entry name" value="DnaJ"/>
    <property type="match status" value="1"/>
</dbReference>
<feature type="region of interest" description="Disordered" evidence="2">
    <location>
        <begin position="243"/>
        <end position="274"/>
    </location>
</feature>
<dbReference type="AlphaFoldDB" id="A0A8E0VET6"/>
<dbReference type="GO" id="GO:0005634">
    <property type="term" value="C:nucleus"/>
    <property type="evidence" value="ECO:0007669"/>
    <property type="project" value="TreeGrafter"/>
</dbReference>
<comment type="caution">
    <text evidence="4">The sequence shown here is derived from an EMBL/GenBank/DDBJ whole genome shotgun (WGS) entry which is preliminary data.</text>
</comment>
<dbReference type="GO" id="GO:0005737">
    <property type="term" value="C:cytoplasm"/>
    <property type="evidence" value="ECO:0007669"/>
    <property type="project" value="TreeGrafter"/>
</dbReference>
<sequence>MPGLLSECELYFHCSNLYDVLGVSKESDADELRKAFYKLSLKHHPDRKSQEAKEDATIRFQILSKVYALLADSEKRQIYDETGVVDDEDALQDKTFDDWMKYWSLLFPRVTNKQIDEFFKKYQGSEEELNDVARVYEKCKGDMDVIMETVISSHFKDESRIRDMINQMIKDGKVQAYEAFLNEDPKKVAKRAKRRVREEKLFAREQKRKGQTVLSESNVDSLSSLASAIMVNRQRQSESLIDRLTEKYCKPPKPAKRASIGPKEKTTTPKRARK</sequence>
<dbReference type="InterPro" id="IPR001623">
    <property type="entry name" value="DnaJ_domain"/>
</dbReference>
<dbReference type="PROSITE" id="PS50076">
    <property type="entry name" value="DNAJ_2"/>
    <property type="match status" value="1"/>
</dbReference>
<dbReference type="InterPro" id="IPR036869">
    <property type="entry name" value="J_dom_sf"/>
</dbReference>
<dbReference type="GO" id="GO:0031072">
    <property type="term" value="F:heat shock protein binding"/>
    <property type="evidence" value="ECO:0007669"/>
    <property type="project" value="TreeGrafter"/>
</dbReference>
<evidence type="ECO:0000256" key="2">
    <source>
        <dbReference type="SAM" id="MobiDB-lite"/>
    </source>
</evidence>
<dbReference type="SUPFAM" id="SSF46565">
    <property type="entry name" value="Chaperone J-domain"/>
    <property type="match status" value="1"/>
</dbReference>
<reference evidence="4" key="1">
    <citation type="submission" date="2019-05" db="EMBL/GenBank/DDBJ databases">
        <title>Annotation for the trematode Fasciolopsis buski.</title>
        <authorList>
            <person name="Choi Y.-J."/>
        </authorList>
    </citation>
    <scope>NUCLEOTIDE SEQUENCE</scope>
    <source>
        <strain evidence="4">HT</strain>
        <tissue evidence="4">Whole worm</tissue>
    </source>
</reference>
<dbReference type="CDD" id="cd06257">
    <property type="entry name" value="DnaJ"/>
    <property type="match status" value="1"/>
</dbReference>
<dbReference type="FunFam" id="1.10.287.110:FF:000035">
    <property type="entry name" value="DnaJ homolog subfamily C member 9"/>
    <property type="match status" value="1"/>
</dbReference>
<protein>
    <submittedName>
        <fullName evidence="4">DnaJ subfamily C member 9</fullName>
    </submittedName>
</protein>
<dbReference type="Proteomes" id="UP000728185">
    <property type="component" value="Unassembled WGS sequence"/>
</dbReference>
<dbReference type="InterPro" id="IPR052594">
    <property type="entry name" value="J_domain-containing_protein"/>
</dbReference>
<feature type="domain" description="J" evidence="3">
    <location>
        <begin position="16"/>
        <end position="83"/>
    </location>
</feature>
<dbReference type="PANTHER" id="PTHR44144:SF1">
    <property type="entry name" value="DNAJ HOMOLOG SUBFAMILY C MEMBER 9"/>
    <property type="match status" value="1"/>
</dbReference>
<dbReference type="EMBL" id="LUCM01011574">
    <property type="protein sequence ID" value="KAA0183779.1"/>
    <property type="molecule type" value="Genomic_DNA"/>
</dbReference>
<dbReference type="InterPro" id="IPR018253">
    <property type="entry name" value="DnaJ_domain_CS"/>
</dbReference>
<keyword evidence="1" id="KW-0597">Phosphoprotein</keyword>
<proteinExistence type="predicted"/>
<dbReference type="OrthoDB" id="110024at2759"/>
<dbReference type="PROSITE" id="PS00636">
    <property type="entry name" value="DNAJ_1"/>
    <property type="match status" value="1"/>
</dbReference>
<evidence type="ECO:0000313" key="5">
    <source>
        <dbReference type="Proteomes" id="UP000728185"/>
    </source>
</evidence>
<name>A0A8E0VET6_9TREM</name>
<evidence type="ECO:0000259" key="3">
    <source>
        <dbReference type="PROSITE" id="PS50076"/>
    </source>
</evidence>
<dbReference type="PANTHER" id="PTHR44144">
    <property type="entry name" value="DNAJ HOMOLOG SUBFAMILY C MEMBER 9"/>
    <property type="match status" value="1"/>
</dbReference>
<gene>
    <name evidence="4" type="ORF">FBUS_00749</name>
</gene>
<dbReference type="PRINTS" id="PR00625">
    <property type="entry name" value="JDOMAIN"/>
</dbReference>
<dbReference type="Pfam" id="PF23302">
    <property type="entry name" value="HTH_DNAJC9"/>
    <property type="match status" value="1"/>
</dbReference>
<keyword evidence="5" id="KW-1185">Reference proteome</keyword>
<dbReference type="Pfam" id="PF00226">
    <property type="entry name" value="DnaJ"/>
    <property type="match status" value="1"/>
</dbReference>
<dbReference type="Gene3D" id="1.10.287.110">
    <property type="entry name" value="DnaJ domain"/>
    <property type="match status" value="1"/>
</dbReference>
<evidence type="ECO:0000256" key="1">
    <source>
        <dbReference type="ARBA" id="ARBA00022553"/>
    </source>
</evidence>